<keyword evidence="3" id="KW-1185">Reference proteome</keyword>
<dbReference type="PANTHER" id="PTHR46551:SF1">
    <property type="entry name" value="SAP DOMAIN-CONTAINING RIBONUCLEOPROTEIN"/>
    <property type="match status" value="1"/>
</dbReference>
<sequence>MIARLLVKEDASNEPSTIHLQPEDEAELLGDIEERDNIAVKVNLKHKLDIDQEVIETIQANSATSIIESQNSLPIKISYANGESGSPSKKMLVCIEEKLLGSGVSKLNDKERLLARAQRFGSSGGGHCSGSLHSDEQLAARARRFGLPVAPNGASATIESRETSVVDKLKKRAERFGVTTSKKLELLYL</sequence>
<dbReference type="OrthoDB" id="5837849at2759"/>
<keyword evidence="1" id="KW-0597">Phosphoprotein</keyword>
<dbReference type="GO" id="GO:0016973">
    <property type="term" value="P:poly(A)+ mRNA export from nucleus"/>
    <property type="evidence" value="ECO:0007669"/>
    <property type="project" value="TreeGrafter"/>
</dbReference>
<reference evidence="2" key="1">
    <citation type="submission" date="2018-11" db="EMBL/GenBank/DDBJ databases">
        <authorList>
            <consortium name="Pathogen Informatics"/>
        </authorList>
    </citation>
    <scope>NUCLEOTIDE SEQUENCE</scope>
</reference>
<name>A0A448WR08_9PLAT</name>
<protein>
    <recommendedName>
        <fullName evidence="4">THO1-MOS11 C-terminal domain-containing protein</fullName>
    </recommendedName>
</protein>
<dbReference type="EMBL" id="CAAALY010035063">
    <property type="protein sequence ID" value="VEL17969.1"/>
    <property type="molecule type" value="Genomic_DNA"/>
</dbReference>
<evidence type="ECO:0000313" key="3">
    <source>
        <dbReference type="Proteomes" id="UP000784294"/>
    </source>
</evidence>
<evidence type="ECO:0000313" key="2">
    <source>
        <dbReference type="EMBL" id="VEL17969.1"/>
    </source>
</evidence>
<comment type="caution">
    <text evidence="2">The sequence shown here is derived from an EMBL/GenBank/DDBJ whole genome shotgun (WGS) entry which is preliminary data.</text>
</comment>
<evidence type="ECO:0000256" key="1">
    <source>
        <dbReference type="ARBA" id="ARBA00022553"/>
    </source>
</evidence>
<proteinExistence type="predicted"/>
<organism evidence="2 3">
    <name type="scientific">Protopolystoma xenopodis</name>
    <dbReference type="NCBI Taxonomy" id="117903"/>
    <lineage>
        <taxon>Eukaryota</taxon>
        <taxon>Metazoa</taxon>
        <taxon>Spiralia</taxon>
        <taxon>Lophotrochozoa</taxon>
        <taxon>Platyhelminthes</taxon>
        <taxon>Monogenea</taxon>
        <taxon>Polyopisthocotylea</taxon>
        <taxon>Polystomatidea</taxon>
        <taxon>Polystomatidae</taxon>
        <taxon>Protopolystoma</taxon>
    </lineage>
</organism>
<dbReference type="InterPro" id="IPR052240">
    <property type="entry name" value="SAP_domain_ribonucleoprotein"/>
</dbReference>
<dbReference type="GO" id="GO:0005634">
    <property type="term" value="C:nucleus"/>
    <property type="evidence" value="ECO:0007669"/>
    <property type="project" value="TreeGrafter"/>
</dbReference>
<gene>
    <name evidence="2" type="ORF">PXEA_LOCUS11409</name>
</gene>
<evidence type="ECO:0008006" key="4">
    <source>
        <dbReference type="Google" id="ProtNLM"/>
    </source>
</evidence>
<dbReference type="PANTHER" id="PTHR46551">
    <property type="entry name" value="SAP DOMAIN-CONTAINING RIBONUCLEOPROTEIN"/>
    <property type="match status" value="1"/>
</dbReference>
<dbReference type="AlphaFoldDB" id="A0A448WR08"/>
<accession>A0A448WR08</accession>
<dbReference type="Proteomes" id="UP000784294">
    <property type="component" value="Unassembled WGS sequence"/>
</dbReference>